<reference evidence="2" key="1">
    <citation type="journal article" date="2017" name="Genome Biol. Evol.">
        <title>The complete genome sequence of the phytopathogenic fungus Sclerotinia sclerotiorum reveals insights into the genome architecture of broad host range pathogens.</title>
        <authorList>
            <person name="Derbyshire M."/>
            <person name="Denton-Giles M."/>
            <person name="Hegedus D."/>
            <person name="Seifbarghy S."/>
            <person name="Rollins J."/>
            <person name="van Kan J."/>
            <person name="Seidl M.F."/>
            <person name="Faino L."/>
            <person name="Mbengue M."/>
            <person name="Navaud O."/>
            <person name="Raffaele S."/>
            <person name="Hammond-Kosack K."/>
            <person name="Heard S."/>
            <person name="Oliver R."/>
        </authorList>
    </citation>
    <scope>NUCLEOTIDE SEQUENCE [LARGE SCALE GENOMIC DNA]</scope>
    <source>
        <strain evidence="2">ATCC 18683 / 1980 / Ss-1</strain>
    </source>
</reference>
<dbReference type="VEuPathDB" id="FungiDB:sscle_12g087630"/>
<sequence length="303" mass="34424">MPTAHPGYHCLYLYASHTSHHFLKSAARKPAENTMVDHKRSEDAELPHIKLENTARDIADIPFNHLQNVANPFKADSGEESELVIKWGETMATMCEVNHRGLYLIMSFYHQIDHRRQLLKLSEYSSASDVQSLQPFIRGLPECKTLMSQALASYLNQDHPEPVFRLTKWMQSTFGQNFYPPPKFLRVSGFSDNIWQFAVVNPPTKIQDQFDAAVMFHGQTSVRRHGTAINTLHSILQNGFLTDKIWTAGMPGVSWRYAFKKGAREALESVCHPLFDHGVLLGLEVAGPPNKNIVTRLQVETDR</sequence>
<dbReference type="KEGG" id="ssl:SS1G_11196"/>
<dbReference type="Proteomes" id="UP000177798">
    <property type="component" value="Chromosome 12"/>
</dbReference>
<name>A0A1D9QH99_SCLS1</name>
<evidence type="ECO:0000313" key="2">
    <source>
        <dbReference type="Proteomes" id="UP000177798"/>
    </source>
</evidence>
<proteinExistence type="predicted"/>
<dbReference type="OMA" id="CEVNHRG"/>
<accession>A0A1D9QH99</accession>
<dbReference type="OrthoDB" id="109543at2759"/>
<dbReference type="RefSeq" id="XP_001587954.1">
    <property type="nucleotide sequence ID" value="XM_001587904.1"/>
</dbReference>
<evidence type="ECO:0000313" key="1">
    <source>
        <dbReference type="EMBL" id="APA13993.1"/>
    </source>
</evidence>
<protein>
    <submittedName>
        <fullName evidence="1">Uncharacterized protein</fullName>
    </submittedName>
</protein>
<dbReference type="AlphaFoldDB" id="A0A1D9QH99"/>
<dbReference type="EMBL" id="CP017825">
    <property type="protein sequence ID" value="APA13993.1"/>
    <property type="molecule type" value="Genomic_DNA"/>
</dbReference>
<gene>
    <name evidence="1" type="ORF">sscle_12g087630</name>
</gene>
<organism evidence="1 2">
    <name type="scientific">Sclerotinia sclerotiorum (strain ATCC 18683 / 1980 / Ss-1)</name>
    <name type="common">White mold</name>
    <name type="synonym">Whetzelinia sclerotiorum</name>
    <dbReference type="NCBI Taxonomy" id="665079"/>
    <lineage>
        <taxon>Eukaryota</taxon>
        <taxon>Fungi</taxon>
        <taxon>Dikarya</taxon>
        <taxon>Ascomycota</taxon>
        <taxon>Pezizomycotina</taxon>
        <taxon>Leotiomycetes</taxon>
        <taxon>Helotiales</taxon>
        <taxon>Sclerotiniaceae</taxon>
        <taxon>Sclerotinia</taxon>
    </lineage>
</organism>